<evidence type="ECO:0000256" key="8">
    <source>
        <dbReference type="ARBA" id="ARBA00023014"/>
    </source>
</evidence>
<comment type="catalytic activity">
    <reaction evidence="16">
        <text>(2R,3R)-2,3-dihydroxy-3-methylpentanoate = (S)-3-methyl-2-oxopentanoate + H2O</text>
        <dbReference type="Rhea" id="RHEA:27694"/>
        <dbReference type="ChEBI" id="CHEBI:15377"/>
        <dbReference type="ChEBI" id="CHEBI:35146"/>
        <dbReference type="ChEBI" id="CHEBI:49258"/>
        <dbReference type="EC" id="4.2.1.9"/>
    </reaction>
    <physiologicalReaction direction="left-to-right" evidence="16">
        <dbReference type="Rhea" id="RHEA:27695"/>
    </physiologicalReaction>
</comment>
<dbReference type="NCBIfam" id="NF002068">
    <property type="entry name" value="PRK00911.1"/>
    <property type="match status" value="1"/>
</dbReference>
<organism evidence="19 20">
    <name type="scientific">Saccharomyces pastorianus</name>
    <name type="common">Lager yeast</name>
    <name type="synonym">Saccharomyces cerevisiae x Saccharomyces eubayanus</name>
    <dbReference type="NCBI Taxonomy" id="27292"/>
    <lineage>
        <taxon>Eukaryota</taxon>
        <taxon>Fungi</taxon>
        <taxon>Dikarya</taxon>
        <taxon>Ascomycota</taxon>
        <taxon>Saccharomycotina</taxon>
        <taxon>Saccharomycetes</taxon>
        <taxon>Saccharomycetales</taxon>
        <taxon>Saccharomycetaceae</taxon>
        <taxon>Saccharomyces</taxon>
    </lineage>
</organism>
<comment type="catalytic activity">
    <reaction evidence="11">
        <text>(2R)-2,3-dihydroxy-3-methylbutanoate = 3-methyl-2-oxobutanoate + H2O</text>
        <dbReference type="Rhea" id="RHEA:24809"/>
        <dbReference type="ChEBI" id="CHEBI:11851"/>
        <dbReference type="ChEBI" id="CHEBI:15377"/>
        <dbReference type="ChEBI" id="CHEBI:49072"/>
        <dbReference type="EC" id="4.2.1.9"/>
    </reaction>
    <physiologicalReaction direction="left-to-right" evidence="11">
        <dbReference type="Rhea" id="RHEA:24810"/>
    </physiologicalReaction>
</comment>
<comment type="similarity">
    <text evidence="2">Belongs to the IlvD/Edd family.</text>
</comment>
<evidence type="ECO:0000256" key="3">
    <source>
        <dbReference type="ARBA" id="ARBA00022605"/>
    </source>
</evidence>
<keyword evidence="3" id="KW-0028">Amino-acid biosynthesis</keyword>
<dbReference type="GO" id="GO:0009097">
    <property type="term" value="P:isoleucine biosynthetic process"/>
    <property type="evidence" value="ECO:0007669"/>
    <property type="project" value="UniProtKB-UniPathway"/>
</dbReference>
<accession>A0A6C1EB20</accession>
<dbReference type="PROSITE" id="PS00886">
    <property type="entry name" value="ILVD_EDD_1"/>
    <property type="match status" value="1"/>
</dbReference>
<keyword evidence="20" id="KW-1185">Reference proteome</keyword>
<keyword evidence="8" id="KW-0411">Iron-sulfur</keyword>
<dbReference type="InterPro" id="IPR004404">
    <property type="entry name" value="DihydroxyA_deHydtase"/>
</dbReference>
<dbReference type="Pfam" id="PF00920">
    <property type="entry name" value="ILVD_EDD_N"/>
    <property type="match status" value="1"/>
</dbReference>
<evidence type="ECO:0000256" key="12">
    <source>
        <dbReference type="ARBA" id="ARBA00029436"/>
    </source>
</evidence>
<dbReference type="UniPathway" id="UPA00049">
    <property type="reaction ID" value="UER00061"/>
</dbReference>
<evidence type="ECO:0000256" key="5">
    <source>
        <dbReference type="ARBA" id="ARBA00022723"/>
    </source>
</evidence>
<keyword evidence="7" id="KW-0408">Iron</keyword>
<dbReference type="InterPro" id="IPR056740">
    <property type="entry name" value="ILV_EDD_C"/>
</dbReference>
<evidence type="ECO:0000256" key="2">
    <source>
        <dbReference type="ARBA" id="ARBA00006486"/>
    </source>
</evidence>
<keyword evidence="5" id="KW-0479">Metal-binding</keyword>
<comment type="cofactor">
    <cofactor evidence="15">
        <name>[2Fe-2S] cluster</name>
        <dbReference type="ChEBI" id="CHEBI:190135"/>
    </cofactor>
</comment>
<feature type="domain" description="Dihydroxy-acid/6-phosphogluconate dehydratase C-terminal" evidence="18">
    <location>
        <begin position="390"/>
        <end position="581"/>
    </location>
</feature>
<dbReference type="EMBL" id="CP049007">
    <property type="protein sequence ID" value="QID86121.1"/>
    <property type="molecule type" value="Genomic_DNA"/>
</dbReference>
<evidence type="ECO:0000256" key="15">
    <source>
        <dbReference type="ARBA" id="ARBA00034078"/>
    </source>
</evidence>
<evidence type="ECO:0000259" key="17">
    <source>
        <dbReference type="Pfam" id="PF00920"/>
    </source>
</evidence>
<dbReference type="GO" id="GO:0004160">
    <property type="term" value="F:dihydroxy-acid dehydratase activity"/>
    <property type="evidence" value="ECO:0007669"/>
    <property type="project" value="UniProtKB-EC"/>
</dbReference>
<name>A0A6C1EB20_SACPS</name>
<dbReference type="UniPathway" id="UPA00047">
    <property type="reaction ID" value="UER00057"/>
</dbReference>
<evidence type="ECO:0000256" key="16">
    <source>
        <dbReference type="ARBA" id="ARBA00052865"/>
    </source>
</evidence>
<dbReference type="FunFam" id="3.50.30.80:FF:000001">
    <property type="entry name" value="Dihydroxy-acid dehydratase"/>
    <property type="match status" value="1"/>
</dbReference>
<keyword evidence="10" id="KW-0100">Branched-chain amino acid biosynthesis</keyword>
<keyword evidence="4" id="KW-0001">2Fe-2S</keyword>
<dbReference type="InterPro" id="IPR020558">
    <property type="entry name" value="DiOHA_6PGluconate_deHydtase_CS"/>
</dbReference>
<evidence type="ECO:0000256" key="9">
    <source>
        <dbReference type="ARBA" id="ARBA00023239"/>
    </source>
</evidence>
<evidence type="ECO:0000313" key="20">
    <source>
        <dbReference type="Proteomes" id="UP000501346"/>
    </source>
</evidence>
<evidence type="ECO:0000256" key="10">
    <source>
        <dbReference type="ARBA" id="ARBA00023304"/>
    </source>
</evidence>
<evidence type="ECO:0000256" key="14">
    <source>
        <dbReference type="ARBA" id="ARBA00029490"/>
    </source>
</evidence>
<dbReference type="InterPro" id="IPR000581">
    <property type="entry name" value="ILV_EDD_N"/>
</dbReference>
<dbReference type="GO" id="GO:0046872">
    <property type="term" value="F:metal ion binding"/>
    <property type="evidence" value="ECO:0007669"/>
    <property type="project" value="UniProtKB-KW"/>
</dbReference>
<evidence type="ECO:0000256" key="4">
    <source>
        <dbReference type="ARBA" id="ARBA00022714"/>
    </source>
</evidence>
<dbReference type="Pfam" id="PF24877">
    <property type="entry name" value="ILV_EDD_C"/>
    <property type="match status" value="1"/>
</dbReference>
<dbReference type="SMR" id="A0A6C1EB20"/>
<reference evidence="19 20" key="1">
    <citation type="journal article" date="2019" name="BMC Genomics">
        <title>Chromosome level assembly and comparative genome analysis confirm lager-brewing yeasts originated from a single hybridization.</title>
        <authorList>
            <person name="Salazar A.N."/>
            <person name="Gorter de Vries A.R."/>
            <person name="van den Broek M."/>
            <person name="Brouwers N."/>
            <person name="de la Torre Cortes P."/>
            <person name="Kuijpers N.G.A."/>
            <person name="Daran J.G."/>
            <person name="Abeel T."/>
        </authorList>
    </citation>
    <scope>NUCLEOTIDE SEQUENCE [LARGE SCALE GENOMIC DNA]</scope>
    <source>
        <strain evidence="19 20">CBS 1483</strain>
    </source>
</reference>
<evidence type="ECO:0000313" key="19">
    <source>
        <dbReference type="EMBL" id="QID86121.1"/>
    </source>
</evidence>
<dbReference type="InterPro" id="IPR037237">
    <property type="entry name" value="IlvD/EDD_N"/>
</dbReference>
<dbReference type="SUPFAM" id="SSF143975">
    <property type="entry name" value="IlvD/EDD N-terminal domain-like"/>
    <property type="match status" value="1"/>
</dbReference>
<evidence type="ECO:0000256" key="13">
    <source>
        <dbReference type="ARBA" id="ARBA00029437"/>
    </source>
</evidence>
<dbReference type="EC" id="4.2.1.9" evidence="14"/>
<dbReference type="InterPro" id="IPR042096">
    <property type="entry name" value="Dihydro-acid_dehy_C"/>
</dbReference>
<dbReference type="GO" id="GO:0009099">
    <property type="term" value="P:L-valine biosynthetic process"/>
    <property type="evidence" value="ECO:0007669"/>
    <property type="project" value="UniProtKB-UniPathway"/>
</dbReference>
<comment type="pathway">
    <text evidence="13">Amino-acid biosynthesis; L-isoleucine biosynthesis; L-isoleucine from 2-oxobutanoate: step 3/4.</text>
</comment>
<keyword evidence="9" id="KW-0456">Lyase</keyword>
<dbReference type="HAMAP" id="MF_00012">
    <property type="entry name" value="IlvD"/>
    <property type="match status" value="1"/>
</dbReference>
<dbReference type="OrthoDB" id="3851628at2759"/>
<dbReference type="Proteomes" id="UP000501346">
    <property type="component" value="Chromosome SeX-ScX"/>
</dbReference>
<evidence type="ECO:0000256" key="6">
    <source>
        <dbReference type="ARBA" id="ARBA00022842"/>
    </source>
</evidence>
<dbReference type="PANTHER" id="PTHR21000">
    <property type="entry name" value="DIHYDROXY-ACID DEHYDRATASE DAD"/>
    <property type="match status" value="1"/>
</dbReference>
<dbReference type="AlphaFoldDB" id="A0A6C1EB20"/>
<evidence type="ECO:0000256" key="11">
    <source>
        <dbReference type="ARBA" id="ARBA00029304"/>
    </source>
</evidence>
<evidence type="ECO:0000256" key="1">
    <source>
        <dbReference type="ARBA" id="ARBA00001946"/>
    </source>
</evidence>
<dbReference type="PANTHER" id="PTHR21000:SF5">
    <property type="entry name" value="DIHYDROXY-ACID DEHYDRATASE, MITOCHONDRIAL"/>
    <property type="match status" value="1"/>
</dbReference>
<dbReference type="NCBIfam" id="TIGR00110">
    <property type="entry name" value="ilvD"/>
    <property type="match status" value="1"/>
</dbReference>
<dbReference type="SUPFAM" id="SSF52016">
    <property type="entry name" value="LeuD/IlvD-like"/>
    <property type="match status" value="1"/>
</dbReference>
<dbReference type="PROSITE" id="PS00887">
    <property type="entry name" value="ILVD_EDD_2"/>
    <property type="match status" value="1"/>
</dbReference>
<keyword evidence="6" id="KW-0460">Magnesium</keyword>
<evidence type="ECO:0000256" key="7">
    <source>
        <dbReference type="ARBA" id="ARBA00023004"/>
    </source>
</evidence>
<dbReference type="InterPro" id="IPR050165">
    <property type="entry name" value="DHAD_IlvD/Edd"/>
</dbReference>
<feature type="domain" description="Dihydroxy-acid/6-phosphogluconate dehydratase N-terminal" evidence="17">
    <location>
        <begin position="55"/>
        <end position="377"/>
    </location>
</feature>
<comment type="cofactor">
    <cofactor evidence="1">
        <name>Mg(2+)</name>
        <dbReference type="ChEBI" id="CHEBI:18420"/>
    </cofactor>
</comment>
<gene>
    <name evidence="19" type="primary">ILV3_2</name>
    <name evidence="19" type="ORF">GRS66_008735</name>
</gene>
<dbReference type="Gene3D" id="3.50.30.80">
    <property type="entry name" value="IlvD/EDD C-terminal domain-like"/>
    <property type="match status" value="1"/>
</dbReference>
<evidence type="ECO:0000259" key="18">
    <source>
        <dbReference type="Pfam" id="PF24877"/>
    </source>
</evidence>
<dbReference type="GO" id="GO:0051537">
    <property type="term" value="F:2 iron, 2 sulfur cluster binding"/>
    <property type="evidence" value="ECO:0007669"/>
    <property type="project" value="UniProtKB-KW"/>
</dbReference>
<protein>
    <recommendedName>
        <fullName evidence="14">dihydroxy-acid dehydratase</fullName>
        <ecNumber evidence="14">4.2.1.9</ecNumber>
    </recommendedName>
</protein>
<dbReference type="GO" id="GO:0005739">
    <property type="term" value="C:mitochondrion"/>
    <property type="evidence" value="ECO:0007669"/>
    <property type="project" value="TreeGrafter"/>
</dbReference>
<proteinExistence type="inferred from homology"/>
<comment type="pathway">
    <text evidence="12">Amino-acid biosynthesis; L-valine biosynthesis; L-valine from pyruvate: step 3/4.</text>
</comment>
<sequence>MGLLTKVATSRQFSTTRCVAKKLNKYSYIITEPKGQGASQAMLYATGFKKEDFKKPQVGVGSCWWSGNPCNMHLLDLNNRCSQSIEKAGLKAMQFNTIGVSDGISMGTKGMRYSLQSREIIADSFETIMMAQHYDANIAIPSCDKNMPGVMMAMGRHNRPSIMVYGGTILPGHPTCGSSKISKNIDIVSAFQSYGEYISKQFTEEEREDVVEHACPGPGSCGGMYTANTMASAAEVLGLTIPNSSSFPAVSKEKLAECDNIGEYIKKTMELGILPRDILTKEAFENAITYVVATGGSTNAVLHLVAVAHSAGVKLSPDDFQRISDTTPLIGDFKPSGKYVMADLINVGGTQSVIKYLYENNMLHGNTMTVTGDTLAERAKKAPSLPEGQEIIKPLSHPIKANGHLQILYGSLAPGGAVGKITGKEGTYFKGRARVFEEEGAFIEALERGEIKKGEKTVVVIRYEGPRGAPGMPEMLKPSSALMGYGLGKDVALLTDGRFSGGSHGFLIGHIVPEAAEGGPIGLVRDGDEIIIDADNNKIDLLVSDKEMAQRKQSWVAPPPRYTRGTLSKYAKLVSNASNGCVLDA</sequence>